<keyword evidence="2" id="KW-0472">Membrane</keyword>
<keyword evidence="2" id="KW-0812">Transmembrane</keyword>
<feature type="transmembrane region" description="Helical" evidence="2">
    <location>
        <begin position="6"/>
        <end position="22"/>
    </location>
</feature>
<accession>A0A6C0KWT0</accession>
<dbReference type="GO" id="GO:0004519">
    <property type="term" value="F:endonuclease activity"/>
    <property type="evidence" value="ECO:0007669"/>
    <property type="project" value="InterPro"/>
</dbReference>
<dbReference type="InterPro" id="IPR002711">
    <property type="entry name" value="HNH"/>
</dbReference>
<dbReference type="CDD" id="cd00085">
    <property type="entry name" value="HNHc"/>
    <property type="match status" value="1"/>
</dbReference>
<feature type="domain" description="HNH nuclease" evidence="3">
    <location>
        <begin position="120"/>
        <end position="172"/>
    </location>
</feature>
<evidence type="ECO:0000256" key="2">
    <source>
        <dbReference type="SAM" id="Phobius"/>
    </source>
</evidence>
<keyword evidence="2" id="KW-1133">Transmembrane helix</keyword>
<evidence type="ECO:0000256" key="1">
    <source>
        <dbReference type="SAM" id="MobiDB-lite"/>
    </source>
</evidence>
<feature type="compositionally biased region" description="Basic and acidic residues" evidence="1">
    <location>
        <begin position="96"/>
        <end position="106"/>
    </location>
</feature>
<dbReference type="AlphaFoldDB" id="A0A6C0KWT0"/>
<name>A0A6C0KWT0_9ZZZZ</name>
<dbReference type="EMBL" id="MN741007">
    <property type="protein sequence ID" value="QHU22425.1"/>
    <property type="molecule type" value="Genomic_DNA"/>
</dbReference>
<feature type="region of interest" description="Disordered" evidence="1">
    <location>
        <begin position="89"/>
        <end position="119"/>
    </location>
</feature>
<dbReference type="GO" id="GO:0003676">
    <property type="term" value="F:nucleic acid binding"/>
    <property type="evidence" value="ECO:0007669"/>
    <property type="project" value="InterPro"/>
</dbReference>
<organism evidence="4">
    <name type="scientific">viral metagenome</name>
    <dbReference type="NCBI Taxonomy" id="1070528"/>
    <lineage>
        <taxon>unclassified sequences</taxon>
        <taxon>metagenomes</taxon>
        <taxon>organismal metagenomes</taxon>
    </lineage>
</organism>
<reference evidence="4" key="1">
    <citation type="journal article" date="2020" name="Nature">
        <title>Giant virus diversity and host interactions through global metagenomics.</title>
        <authorList>
            <person name="Schulz F."/>
            <person name="Roux S."/>
            <person name="Paez-Espino D."/>
            <person name="Jungbluth S."/>
            <person name="Walsh D.A."/>
            <person name="Denef V.J."/>
            <person name="McMahon K.D."/>
            <person name="Konstantinidis K.T."/>
            <person name="Eloe-Fadrosh E.A."/>
            <person name="Kyrpides N.C."/>
            <person name="Woyke T."/>
        </authorList>
    </citation>
    <scope>NUCLEOTIDE SEQUENCE</scope>
    <source>
        <strain evidence="4">GVMAG-S-ERX555907-102</strain>
    </source>
</reference>
<dbReference type="InterPro" id="IPR003615">
    <property type="entry name" value="HNH_nuc"/>
</dbReference>
<evidence type="ECO:0000313" key="4">
    <source>
        <dbReference type="EMBL" id="QHU22425.1"/>
    </source>
</evidence>
<sequence length="180" mass="20720">MSIKLWIIIICALILYNIHYESNILSKLKKYKKYYKMMIVVIMGFGALSVVNKSPKMSYDNMKTLQEFIQVMPIDRQSKDILTPFLSSNSSGTNQAKEHVSIRKMESSGSKGTKRSVSETKKKYVASQQNWTCNKCNQKLNHTFEVDHKVRLEYGGTNEVSNLEALCRECHGQKTSFENF</sequence>
<dbReference type="Gene3D" id="1.10.30.50">
    <property type="match status" value="1"/>
</dbReference>
<protein>
    <recommendedName>
        <fullName evidence="3">HNH nuclease domain-containing protein</fullName>
    </recommendedName>
</protein>
<dbReference type="GO" id="GO:0008270">
    <property type="term" value="F:zinc ion binding"/>
    <property type="evidence" value="ECO:0007669"/>
    <property type="project" value="InterPro"/>
</dbReference>
<feature type="transmembrane region" description="Helical" evidence="2">
    <location>
        <begin position="34"/>
        <end position="51"/>
    </location>
</feature>
<dbReference type="Pfam" id="PF01844">
    <property type="entry name" value="HNH"/>
    <property type="match status" value="1"/>
</dbReference>
<proteinExistence type="predicted"/>
<dbReference type="SMART" id="SM00507">
    <property type="entry name" value="HNHc"/>
    <property type="match status" value="1"/>
</dbReference>
<evidence type="ECO:0000259" key="3">
    <source>
        <dbReference type="SMART" id="SM00507"/>
    </source>
</evidence>